<organism evidence="2 3">
    <name type="scientific">Ilex paraguariensis</name>
    <name type="common">yerba mate</name>
    <dbReference type="NCBI Taxonomy" id="185542"/>
    <lineage>
        <taxon>Eukaryota</taxon>
        <taxon>Viridiplantae</taxon>
        <taxon>Streptophyta</taxon>
        <taxon>Embryophyta</taxon>
        <taxon>Tracheophyta</taxon>
        <taxon>Spermatophyta</taxon>
        <taxon>Magnoliopsida</taxon>
        <taxon>eudicotyledons</taxon>
        <taxon>Gunneridae</taxon>
        <taxon>Pentapetalae</taxon>
        <taxon>asterids</taxon>
        <taxon>campanulids</taxon>
        <taxon>Aquifoliales</taxon>
        <taxon>Aquifoliaceae</taxon>
        <taxon>Ilex</taxon>
    </lineage>
</organism>
<name>A0ABC8T6C7_9AQUA</name>
<comment type="similarity">
    <text evidence="1">Belongs to the LOR family.</text>
</comment>
<dbReference type="InterPro" id="IPR025659">
    <property type="entry name" value="Tubby-like_C"/>
</dbReference>
<accession>A0ABC8T6C7</accession>
<keyword evidence="3" id="KW-1185">Reference proteome</keyword>
<dbReference type="InterPro" id="IPR038595">
    <property type="entry name" value="LOR_sf"/>
</dbReference>
<dbReference type="AlphaFoldDB" id="A0ABC8T6C7"/>
<comment type="caution">
    <text evidence="2">The sequence shown here is derived from an EMBL/GenBank/DDBJ whole genome shotgun (WGS) entry which is preliminary data.</text>
</comment>
<dbReference type="Gene3D" id="2.40.160.200">
    <property type="entry name" value="LURP1-related"/>
    <property type="match status" value="1"/>
</dbReference>
<proteinExistence type="inferred from homology"/>
<evidence type="ECO:0000313" key="2">
    <source>
        <dbReference type="EMBL" id="CAK9164971.1"/>
    </source>
</evidence>
<evidence type="ECO:0000313" key="3">
    <source>
        <dbReference type="Proteomes" id="UP001642360"/>
    </source>
</evidence>
<gene>
    <name evidence="2" type="ORF">ILEXP_LOCUS34108</name>
</gene>
<evidence type="ECO:0000256" key="1">
    <source>
        <dbReference type="ARBA" id="ARBA00005437"/>
    </source>
</evidence>
<dbReference type="PANTHER" id="PTHR31087:SF153">
    <property type="entry name" value="PROTEIN LURP-ONE-RELATED 11"/>
    <property type="match status" value="1"/>
</dbReference>
<dbReference type="EMBL" id="CAUOFW020004292">
    <property type="protein sequence ID" value="CAK9164971.1"/>
    <property type="molecule type" value="Genomic_DNA"/>
</dbReference>
<protein>
    <recommendedName>
        <fullName evidence="4">Protein LURP-one-related 4-like</fullName>
    </recommendedName>
</protein>
<sequence length="197" mass="22616">MAKVYPQTPTFASSLTSKRETFTIWMKSLMFQGNGCTVFDSNGEIVYRIDNYNEKCCDEVHLMNLRGKVLFSIRQKKLQVFGRWEGYKWGDSRMKKERPLFQVRKYCRLLSKEIICRVILGRDKAKARCYRIVGLAGKSAFKIIDDDGALAAEVKQKQLSSGVLLGNDVLTLVVEPQTDHSLMMALVTVYELIMRKL</sequence>
<dbReference type="Proteomes" id="UP001642360">
    <property type="component" value="Unassembled WGS sequence"/>
</dbReference>
<dbReference type="SUPFAM" id="SSF54518">
    <property type="entry name" value="Tubby C-terminal domain-like"/>
    <property type="match status" value="1"/>
</dbReference>
<reference evidence="2 3" key="1">
    <citation type="submission" date="2024-02" db="EMBL/GenBank/DDBJ databases">
        <authorList>
            <person name="Vignale AGUSTIN F."/>
            <person name="Sosa J E."/>
            <person name="Modenutti C."/>
        </authorList>
    </citation>
    <scope>NUCLEOTIDE SEQUENCE [LARGE SCALE GENOMIC DNA]</scope>
</reference>
<dbReference type="InterPro" id="IPR007612">
    <property type="entry name" value="LOR"/>
</dbReference>
<evidence type="ECO:0008006" key="4">
    <source>
        <dbReference type="Google" id="ProtNLM"/>
    </source>
</evidence>
<dbReference type="PANTHER" id="PTHR31087">
    <property type="match status" value="1"/>
</dbReference>
<dbReference type="Pfam" id="PF04525">
    <property type="entry name" value="LOR"/>
    <property type="match status" value="1"/>
</dbReference>